<dbReference type="AlphaFoldDB" id="A0AA39LRX7"/>
<proteinExistence type="predicted"/>
<reference evidence="2" key="1">
    <citation type="submission" date="2023-06" db="EMBL/GenBank/DDBJ databases">
        <title>Genomic analysis of the entomopathogenic nematode Steinernema hermaphroditum.</title>
        <authorList>
            <person name="Schwarz E.M."/>
            <person name="Heppert J.K."/>
            <person name="Baniya A."/>
            <person name="Schwartz H.T."/>
            <person name="Tan C.-H."/>
            <person name="Antoshechkin I."/>
            <person name="Sternberg P.W."/>
            <person name="Goodrich-Blair H."/>
            <person name="Dillman A.R."/>
        </authorList>
    </citation>
    <scope>NUCLEOTIDE SEQUENCE</scope>
    <source>
        <strain evidence="2">PS9179</strain>
        <tissue evidence="2">Whole animal</tissue>
    </source>
</reference>
<organism evidence="2 3">
    <name type="scientific">Steinernema hermaphroditum</name>
    <dbReference type="NCBI Taxonomy" id="289476"/>
    <lineage>
        <taxon>Eukaryota</taxon>
        <taxon>Metazoa</taxon>
        <taxon>Ecdysozoa</taxon>
        <taxon>Nematoda</taxon>
        <taxon>Chromadorea</taxon>
        <taxon>Rhabditida</taxon>
        <taxon>Tylenchina</taxon>
        <taxon>Panagrolaimomorpha</taxon>
        <taxon>Strongyloidoidea</taxon>
        <taxon>Steinernematidae</taxon>
        <taxon>Steinernema</taxon>
    </lineage>
</organism>
<feature type="signal peptide" evidence="1">
    <location>
        <begin position="1"/>
        <end position="20"/>
    </location>
</feature>
<evidence type="ECO:0008006" key="4">
    <source>
        <dbReference type="Google" id="ProtNLM"/>
    </source>
</evidence>
<dbReference type="EMBL" id="JAUCMV010000003">
    <property type="protein sequence ID" value="KAK0407911.1"/>
    <property type="molecule type" value="Genomic_DNA"/>
</dbReference>
<gene>
    <name evidence="2" type="ORF">QR680_003666</name>
</gene>
<keyword evidence="3" id="KW-1185">Reference proteome</keyword>
<sequence>MKAHVLLLVVLLVSSPLAEAARHQEGPIPNPIQLYQEFFANLGFSRNHFPSFEDYLSTRKLLARERRFGGLRKMCSLMDNLENGLDLVHQATKRDPRYDLPSVLDEYALPEDKPRYMAEFQSLRVFCYSGYNEYLDHVKCLQPIFLDVTTADDLRSCKKLDMVGFLLSGLDCSVFDENMKCLTEKYIAQCGESEARSLARLACKEISLAVEGFCRAEIDCPFVPEEEGVFI</sequence>
<dbReference type="Proteomes" id="UP001175271">
    <property type="component" value="Unassembled WGS sequence"/>
</dbReference>
<evidence type="ECO:0000313" key="3">
    <source>
        <dbReference type="Proteomes" id="UP001175271"/>
    </source>
</evidence>
<accession>A0AA39LRX7</accession>
<dbReference type="PANTHER" id="PTHR35014:SF1">
    <property type="entry name" value="INFECTION RESPONSE PROTEIN"/>
    <property type="match status" value="1"/>
</dbReference>
<keyword evidence="1" id="KW-0732">Signal</keyword>
<protein>
    <recommendedName>
        <fullName evidence="4">DUF19 domain-containing protein</fullName>
    </recommendedName>
</protein>
<evidence type="ECO:0000313" key="2">
    <source>
        <dbReference type="EMBL" id="KAK0407911.1"/>
    </source>
</evidence>
<dbReference type="PANTHER" id="PTHR35014">
    <property type="entry name" value="INFECTION RESPONSE PROTEIN-RELATED"/>
    <property type="match status" value="1"/>
</dbReference>
<name>A0AA39LRX7_9BILA</name>
<feature type="chain" id="PRO_5041266744" description="DUF19 domain-containing protein" evidence="1">
    <location>
        <begin position="21"/>
        <end position="231"/>
    </location>
</feature>
<comment type="caution">
    <text evidence="2">The sequence shown here is derived from an EMBL/GenBank/DDBJ whole genome shotgun (WGS) entry which is preliminary data.</text>
</comment>
<evidence type="ECO:0000256" key="1">
    <source>
        <dbReference type="SAM" id="SignalP"/>
    </source>
</evidence>